<dbReference type="SUPFAM" id="SSF56601">
    <property type="entry name" value="beta-lactamase/transpeptidase-like"/>
    <property type="match status" value="1"/>
</dbReference>
<proteinExistence type="predicted"/>
<dbReference type="InterPro" id="IPR001466">
    <property type="entry name" value="Beta-lactam-related"/>
</dbReference>
<keyword evidence="2" id="KW-0732">Signal</keyword>
<evidence type="ECO:0000313" key="5">
    <source>
        <dbReference type="Proteomes" id="UP000703038"/>
    </source>
</evidence>
<dbReference type="Pfam" id="PF00144">
    <property type="entry name" value="Beta-lactamase"/>
    <property type="match status" value="1"/>
</dbReference>
<dbReference type="Proteomes" id="UP000703038">
    <property type="component" value="Unassembled WGS sequence"/>
</dbReference>
<dbReference type="Gene3D" id="3.40.710.10">
    <property type="entry name" value="DD-peptidase/beta-lactamase superfamily"/>
    <property type="match status" value="1"/>
</dbReference>
<feature type="transmembrane region" description="Helical" evidence="1">
    <location>
        <begin position="445"/>
        <end position="467"/>
    </location>
</feature>
<gene>
    <name evidence="4" type="ORF">JOE42_002237</name>
</gene>
<dbReference type="InterPro" id="IPR050491">
    <property type="entry name" value="AmpC-like"/>
</dbReference>
<dbReference type="RefSeq" id="WP_204868545.1">
    <property type="nucleotide sequence ID" value="NZ_JAFBBK010000001.1"/>
</dbReference>
<sequence length="475" mass="49000">MTAARRVVAALVGALTLLALSICPAAGRAHDEESLQGLVTRWASEIGAPGMAARIVDSGGARSAALVGVDGDGHDIDGSTPFVWGSVSKQFAAATARGLECEGVLDATSPVVEVVPQARRVLSDPAVTVDDLVHHTSGLPQDITVTDEWTRRGSATDAVTALDAPKGAGPRGEFRYSSLNYLLLQAVIEQAGGSSYADAVRRLVLDPAGSDAITDPQLFVDSVPRGHVPFFGSSRPVDVGVDSAGLGYGYLAGSIDDLGRYASWRLREGHDGEARNREVPTGQGSTTYGDGLFHERIDGHDVWWHAGAVPGYYTYVSLIPSLDTAIVVAANRYGEIEADRLAAVGRNLTTSVTGGRTSELPESSASTVLGALAAIIAALVVGMGVHAVSIVSGRMSPRTRRVAVVRGVVALAVGTAAVIAVLFGMSASTGAGLAVAGRWAPDVTLLVWMLLGAIVVAAVVVVLGQVVGCRRVRGA</sequence>
<reference evidence="4 5" key="1">
    <citation type="submission" date="2021-01" db="EMBL/GenBank/DDBJ databases">
        <title>Genomics of switchgrass bacterial isolates.</title>
        <authorList>
            <person name="Shade A."/>
        </authorList>
    </citation>
    <scope>NUCLEOTIDE SEQUENCE [LARGE SCALE GENOMIC DNA]</scope>
    <source>
        <strain evidence="4 5">PvP111</strain>
    </source>
</reference>
<keyword evidence="1" id="KW-1133">Transmembrane helix</keyword>
<keyword evidence="1" id="KW-0812">Transmembrane</keyword>
<name>A0ABS2KU81_9NOCA</name>
<evidence type="ECO:0000313" key="4">
    <source>
        <dbReference type="EMBL" id="MBM7415504.1"/>
    </source>
</evidence>
<evidence type="ECO:0000259" key="3">
    <source>
        <dbReference type="Pfam" id="PF00144"/>
    </source>
</evidence>
<keyword evidence="5" id="KW-1185">Reference proteome</keyword>
<dbReference type="InterPro" id="IPR012338">
    <property type="entry name" value="Beta-lactam/transpept-like"/>
</dbReference>
<feature type="transmembrane region" description="Helical" evidence="1">
    <location>
        <begin position="368"/>
        <end position="391"/>
    </location>
</feature>
<keyword evidence="1" id="KW-0472">Membrane</keyword>
<accession>A0ABS2KU81</accession>
<dbReference type="PANTHER" id="PTHR46825:SF9">
    <property type="entry name" value="BETA-LACTAMASE-RELATED DOMAIN-CONTAINING PROTEIN"/>
    <property type="match status" value="1"/>
</dbReference>
<evidence type="ECO:0000256" key="2">
    <source>
        <dbReference type="SAM" id="SignalP"/>
    </source>
</evidence>
<feature type="signal peptide" evidence="2">
    <location>
        <begin position="1"/>
        <end position="25"/>
    </location>
</feature>
<feature type="chain" id="PRO_5045166538" evidence="2">
    <location>
        <begin position="26"/>
        <end position="475"/>
    </location>
</feature>
<organism evidence="4 5">
    <name type="scientific">Rhodococcoides corynebacterioides</name>
    <dbReference type="NCBI Taxonomy" id="53972"/>
    <lineage>
        <taxon>Bacteria</taxon>
        <taxon>Bacillati</taxon>
        <taxon>Actinomycetota</taxon>
        <taxon>Actinomycetes</taxon>
        <taxon>Mycobacteriales</taxon>
        <taxon>Nocardiaceae</taxon>
        <taxon>Rhodococcoides</taxon>
    </lineage>
</organism>
<feature type="transmembrane region" description="Helical" evidence="1">
    <location>
        <begin position="403"/>
        <end position="425"/>
    </location>
</feature>
<comment type="caution">
    <text evidence="4">The sequence shown here is derived from an EMBL/GenBank/DDBJ whole genome shotgun (WGS) entry which is preliminary data.</text>
</comment>
<evidence type="ECO:0000256" key="1">
    <source>
        <dbReference type="SAM" id="Phobius"/>
    </source>
</evidence>
<protein>
    <submittedName>
        <fullName evidence="4">CubicO group peptidase (Beta-lactamase class C family)</fullName>
    </submittedName>
</protein>
<feature type="domain" description="Beta-lactamase-related" evidence="3">
    <location>
        <begin position="45"/>
        <end position="343"/>
    </location>
</feature>
<dbReference type="EMBL" id="JAFBBK010000001">
    <property type="protein sequence ID" value="MBM7415504.1"/>
    <property type="molecule type" value="Genomic_DNA"/>
</dbReference>
<dbReference type="PANTHER" id="PTHR46825">
    <property type="entry name" value="D-ALANYL-D-ALANINE-CARBOXYPEPTIDASE/ENDOPEPTIDASE AMPH"/>
    <property type="match status" value="1"/>
</dbReference>